<sequence>MHPMDQGDGRVRDPWDRDPPDRESRDRDPRERESRDRDLLQRDGRERELARRPRGGGDPLDQRVDRWVTAGRQFVEGVAGSRPGGRPAGRGGERRPQLRPRIDELGRWVEGRLDWLLDDGDDWREPWQESDRGAPGAPEPPPAPLRSRRPMLEAVSRRVRPASPSRPPVAEARSASASAPISASAPAAGADDDWPDDDSFTLPRWQRPEAARRDGSGERVPGSGEPDAAFTPAASGRPLPRSSRRRA</sequence>
<accession>K9P9J0</accession>
<dbReference type="Proteomes" id="UP000010388">
    <property type="component" value="Chromosome"/>
</dbReference>
<feature type="compositionally biased region" description="Basic and acidic residues" evidence="1">
    <location>
        <begin position="206"/>
        <end position="217"/>
    </location>
</feature>
<feature type="compositionally biased region" description="Low complexity" evidence="1">
    <location>
        <begin position="232"/>
        <end position="241"/>
    </location>
</feature>
<feature type="compositionally biased region" description="Low complexity" evidence="1">
    <location>
        <begin position="168"/>
        <end position="189"/>
    </location>
</feature>
<dbReference type="KEGG" id="cgc:Cyagr_2698"/>
<dbReference type="eggNOG" id="ENOG503432Y">
    <property type="taxonomic scope" value="Bacteria"/>
</dbReference>
<feature type="compositionally biased region" description="Basic and acidic residues" evidence="1">
    <location>
        <begin position="91"/>
        <end position="103"/>
    </location>
</feature>
<feature type="region of interest" description="Disordered" evidence="1">
    <location>
        <begin position="1"/>
        <end position="103"/>
    </location>
</feature>
<evidence type="ECO:0000313" key="3">
    <source>
        <dbReference type="Proteomes" id="UP000010388"/>
    </source>
</evidence>
<name>K9P9J0_CYAGP</name>
<dbReference type="STRING" id="292564.Cyagr_2698"/>
<feature type="region of interest" description="Disordered" evidence="1">
    <location>
        <begin position="119"/>
        <end position="247"/>
    </location>
</feature>
<feature type="compositionally biased region" description="Basic and acidic residues" evidence="1">
    <location>
        <begin position="1"/>
        <end position="51"/>
    </location>
</feature>
<evidence type="ECO:0000256" key="1">
    <source>
        <dbReference type="SAM" id="MobiDB-lite"/>
    </source>
</evidence>
<evidence type="ECO:0000313" key="2">
    <source>
        <dbReference type="EMBL" id="AFY29790.1"/>
    </source>
</evidence>
<organism evidence="2 3">
    <name type="scientific">Cyanobium gracile (strain ATCC 27147 / PCC 6307)</name>
    <dbReference type="NCBI Taxonomy" id="292564"/>
    <lineage>
        <taxon>Bacteria</taxon>
        <taxon>Bacillati</taxon>
        <taxon>Cyanobacteriota</taxon>
        <taxon>Cyanophyceae</taxon>
        <taxon>Synechococcales</taxon>
        <taxon>Prochlorococcaceae</taxon>
        <taxon>Cyanobium</taxon>
    </lineage>
</organism>
<dbReference type="AlphaFoldDB" id="K9P9J0"/>
<dbReference type="EMBL" id="CP003495">
    <property type="protein sequence ID" value="AFY29790.1"/>
    <property type="molecule type" value="Genomic_DNA"/>
</dbReference>
<protein>
    <submittedName>
        <fullName evidence="2">Uncharacterized protein</fullName>
    </submittedName>
</protein>
<reference evidence="3" key="1">
    <citation type="journal article" date="2013" name="Proc. Natl. Acad. Sci. U.S.A.">
        <title>Improving the coverage of the cyanobacterial phylum using diversity-driven genome sequencing.</title>
        <authorList>
            <person name="Shih P.M."/>
            <person name="Wu D."/>
            <person name="Latifi A."/>
            <person name="Axen S.D."/>
            <person name="Fewer D.P."/>
            <person name="Talla E."/>
            <person name="Calteau A."/>
            <person name="Cai F."/>
            <person name="Tandeau de Marsac N."/>
            <person name="Rippka R."/>
            <person name="Herdman M."/>
            <person name="Sivonen K."/>
            <person name="Coursin T."/>
            <person name="Laurent T."/>
            <person name="Goodwin L."/>
            <person name="Nolan M."/>
            <person name="Davenport K.W."/>
            <person name="Han C.S."/>
            <person name="Rubin E.M."/>
            <person name="Eisen J.A."/>
            <person name="Woyke T."/>
            <person name="Gugger M."/>
            <person name="Kerfeld C.A."/>
        </authorList>
    </citation>
    <scope>NUCLEOTIDE SEQUENCE [LARGE SCALE GENOMIC DNA]</scope>
    <source>
        <strain evidence="3">ATCC 27147 / PCC 6307</strain>
    </source>
</reference>
<feature type="compositionally biased region" description="Basic and acidic residues" evidence="1">
    <location>
        <begin position="123"/>
        <end position="132"/>
    </location>
</feature>
<feature type="compositionally biased region" description="Acidic residues" evidence="1">
    <location>
        <begin position="190"/>
        <end position="199"/>
    </location>
</feature>
<dbReference type="HOGENOM" id="CLU_098226_0_0_3"/>
<gene>
    <name evidence="2" type="ordered locus">Cyagr_2698</name>
</gene>
<proteinExistence type="predicted"/>